<dbReference type="PANTHER" id="PTHR14360">
    <property type="entry name" value="PROTEIN FMP32, MITOCHONDRIAL"/>
    <property type="match status" value="1"/>
</dbReference>
<comment type="caution">
    <text evidence="11">The sequence shown here is derived from an EMBL/GenBank/DDBJ whole genome shotgun (WGS) entry which is preliminary data.</text>
</comment>
<dbReference type="AlphaFoldDB" id="A0AAV5RCU4"/>
<evidence type="ECO:0000256" key="5">
    <source>
        <dbReference type="ARBA" id="ARBA00022946"/>
    </source>
</evidence>
<evidence type="ECO:0000256" key="1">
    <source>
        <dbReference type="ARBA" id="ARBA00004167"/>
    </source>
</evidence>
<dbReference type="GO" id="GO:0016020">
    <property type="term" value="C:membrane"/>
    <property type="evidence" value="ECO:0007669"/>
    <property type="project" value="UniProtKB-SubCell"/>
</dbReference>
<dbReference type="GO" id="GO:0005739">
    <property type="term" value="C:mitochondrion"/>
    <property type="evidence" value="ECO:0007669"/>
    <property type="project" value="UniProtKB-SubCell"/>
</dbReference>
<proteinExistence type="inferred from homology"/>
<keyword evidence="8" id="KW-0496">Mitochondrion</keyword>
<evidence type="ECO:0000256" key="3">
    <source>
        <dbReference type="ARBA" id="ARBA00007224"/>
    </source>
</evidence>
<gene>
    <name evidence="11" type="ORF">DASB73_003470</name>
</gene>
<keyword evidence="6 10" id="KW-1133">Transmembrane helix</keyword>
<dbReference type="FunFam" id="1.20.5.340:FF:000018">
    <property type="entry name" value="Mitochondrial protein FMP32"/>
    <property type="match status" value="1"/>
</dbReference>
<keyword evidence="9 10" id="KW-0472">Membrane</keyword>
<dbReference type="Gene3D" id="1.20.5.340">
    <property type="match status" value="1"/>
</dbReference>
<comment type="subcellular location">
    <subcellularLocation>
        <location evidence="1">Membrane</location>
        <topology evidence="1">Single-pass membrane protein</topology>
    </subcellularLocation>
    <subcellularLocation>
        <location evidence="2">Mitochondrion</location>
    </subcellularLocation>
</comment>
<comment type="similarity">
    <text evidence="3">Belongs to the CCDC90 family.</text>
</comment>
<dbReference type="EMBL" id="BTGC01000001">
    <property type="protein sequence ID" value="GMM49389.1"/>
    <property type="molecule type" value="Genomic_DNA"/>
</dbReference>
<keyword evidence="4 10" id="KW-0812">Transmembrane</keyword>
<accession>A0AAV5RCU4</accession>
<dbReference type="PANTHER" id="PTHR14360:SF1">
    <property type="entry name" value="PROTEIN FMP32, MITOCHONDRIAL"/>
    <property type="match status" value="1"/>
</dbReference>
<evidence type="ECO:0000256" key="10">
    <source>
        <dbReference type="SAM" id="Phobius"/>
    </source>
</evidence>
<evidence type="ECO:0000256" key="8">
    <source>
        <dbReference type="ARBA" id="ARBA00023128"/>
    </source>
</evidence>
<evidence type="ECO:0000256" key="9">
    <source>
        <dbReference type="ARBA" id="ARBA00023136"/>
    </source>
</evidence>
<keyword evidence="7" id="KW-0175">Coiled coil</keyword>
<dbReference type="InterPro" id="IPR024461">
    <property type="entry name" value="CCDC90-like"/>
</dbReference>
<keyword evidence="5" id="KW-0809">Transit peptide</keyword>
<sequence length="208" mass="23953">MLNLLRLKSQKLIISKPIGFLAHNRTFIRRAHFDTRKFAHELEKEGVSPTQAVAILNALENVLNSTVEKLSAEQVTRSEFAERVYAQKVDFAKLKSDLQNVDLTEFNRINDEQERLKTDVEKTRQHFKESIAKARANIRLDLNLEKGRVKEESAGHELRIQELNARIDQELSNFKTHIEGTKIQVLQWLIGVCTGTFALMLAYIRLIS</sequence>
<evidence type="ECO:0000256" key="7">
    <source>
        <dbReference type="ARBA" id="ARBA00023054"/>
    </source>
</evidence>
<dbReference type="Proteomes" id="UP001362899">
    <property type="component" value="Unassembled WGS sequence"/>
</dbReference>
<feature type="transmembrane region" description="Helical" evidence="10">
    <location>
        <begin position="185"/>
        <end position="204"/>
    </location>
</feature>
<organism evidence="11 12">
    <name type="scientific">Starmerella bacillaris</name>
    <name type="common">Yeast</name>
    <name type="synonym">Candida zemplinina</name>
    <dbReference type="NCBI Taxonomy" id="1247836"/>
    <lineage>
        <taxon>Eukaryota</taxon>
        <taxon>Fungi</taxon>
        <taxon>Dikarya</taxon>
        <taxon>Ascomycota</taxon>
        <taxon>Saccharomycotina</taxon>
        <taxon>Dipodascomycetes</taxon>
        <taxon>Dipodascales</taxon>
        <taxon>Trichomonascaceae</taxon>
        <taxon>Starmerella</taxon>
    </lineage>
</organism>
<dbReference type="GO" id="GO:0033617">
    <property type="term" value="P:mitochondrial respiratory chain complex IV assembly"/>
    <property type="evidence" value="ECO:0007669"/>
    <property type="project" value="TreeGrafter"/>
</dbReference>
<reference evidence="11 12" key="1">
    <citation type="journal article" date="2023" name="Elife">
        <title>Identification of key yeast species and microbe-microbe interactions impacting larval growth of Drosophila in the wild.</title>
        <authorList>
            <person name="Mure A."/>
            <person name="Sugiura Y."/>
            <person name="Maeda R."/>
            <person name="Honda K."/>
            <person name="Sakurai N."/>
            <person name="Takahashi Y."/>
            <person name="Watada M."/>
            <person name="Katoh T."/>
            <person name="Gotoh A."/>
            <person name="Gotoh Y."/>
            <person name="Taniguchi I."/>
            <person name="Nakamura K."/>
            <person name="Hayashi T."/>
            <person name="Katayama T."/>
            <person name="Uemura T."/>
            <person name="Hattori Y."/>
        </authorList>
    </citation>
    <scope>NUCLEOTIDE SEQUENCE [LARGE SCALE GENOMIC DNA]</scope>
    <source>
        <strain evidence="11 12">SB-73</strain>
    </source>
</reference>
<evidence type="ECO:0000256" key="6">
    <source>
        <dbReference type="ARBA" id="ARBA00022989"/>
    </source>
</evidence>
<protein>
    <submittedName>
        <fullName evidence="11">Fmp32 protein</fullName>
    </submittedName>
</protein>
<evidence type="ECO:0000256" key="2">
    <source>
        <dbReference type="ARBA" id="ARBA00004173"/>
    </source>
</evidence>
<name>A0AAV5RCU4_STABA</name>
<evidence type="ECO:0000313" key="11">
    <source>
        <dbReference type="EMBL" id="GMM49389.1"/>
    </source>
</evidence>
<dbReference type="Pfam" id="PF07798">
    <property type="entry name" value="CCDC90-like"/>
    <property type="match status" value="1"/>
</dbReference>
<evidence type="ECO:0000256" key="4">
    <source>
        <dbReference type="ARBA" id="ARBA00022692"/>
    </source>
</evidence>
<evidence type="ECO:0000313" key="12">
    <source>
        <dbReference type="Proteomes" id="UP001362899"/>
    </source>
</evidence>
<keyword evidence="12" id="KW-1185">Reference proteome</keyword>